<comment type="caution">
    <text evidence="1">The sequence shown here is derived from an EMBL/GenBank/DDBJ whole genome shotgun (WGS) entry which is preliminary data.</text>
</comment>
<gene>
    <name evidence="1" type="ORF">LCGC14_0236530</name>
</gene>
<proteinExistence type="predicted"/>
<dbReference type="AlphaFoldDB" id="A0A0F9U9D5"/>
<protein>
    <submittedName>
        <fullName evidence="1">Uncharacterized protein</fullName>
    </submittedName>
</protein>
<sequence length="132" mass="15427">MKPELQYMCDVCGGKIEWFIKRVAACPDCEMQYSLSSDDHTWKPCLADEDWGAIRKMRLAWDLHSFFKKERGMRTCAVCGEEGEFYGNNDLCLKCHVDGIEWAARQAIKDDEFRRRRSSAIRHRSRRTKGGK</sequence>
<reference evidence="1" key="1">
    <citation type="journal article" date="2015" name="Nature">
        <title>Complex archaea that bridge the gap between prokaryotes and eukaryotes.</title>
        <authorList>
            <person name="Spang A."/>
            <person name="Saw J.H."/>
            <person name="Jorgensen S.L."/>
            <person name="Zaremba-Niedzwiedzka K."/>
            <person name="Martijn J."/>
            <person name="Lind A.E."/>
            <person name="van Eijk R."/>
            <person name="Schleper C."/>
            <person name="Guy L."/>
            <person name="Ettema T.J."/>
        </authorList>
    </citation>
    <scope>NUCLEOTIDE SEQUENCE</scope>
</reference>
<evidence type="ECO:0000313" key="1">
    <source>
        <dbReference type="EMBL" id="KKN89805.1"/>
    </source>
</evidence>
<dbReference type="EMBL" id="LAZR01000116">
    <property type="protein sequence ID" value="KKN89805.1"/>
    <property type="molecule type" value="Genomic_DNA"/>
</dbReference>
<name>A0A0F9U9D5_9ZZZZ</name>
<accession>A0A0F9U9D5</accession>
<organism evidence="1">
    <name type="scientific">marine sediment metagenome</name>
    <dbReference type="NCBI Taxonomy" id="412755"/>
    <lineage>
        <taxon>unclassified sequences</taxon>
        <taxon>metagenomes</taxon>
        <taxon>ecological metagenomes</taxon>
    </lineage>
</organism>